<sequence length="233" mass="26706">MRVYLAVFTLLAAVHGSNCLFFNRDQVLRINAESEDHIQILKELERDVDSGVSVKSLLSAVKDFVKKNNVPFTVMINNVQELLVREREEMVHNAEMERKSKSFNFAAYHDLEMTPFVASYSNLISQVKIGSTYENRPMYVLKVNRSYYYKLSLLTDIYWISHTTAVWLADRIATDFKKNCAPVPSILSQMDIYLMIVANPDGYVFTHRSLSVSSHSLVSIILTIYPVGLLMFC</sequence>
<dbReference type="InterPro" id="IPR003146">
    <property type="entry name" value="M14A_act_pep"/>
</dbReference>
<dbReference type="Ensembl" id="ENSSGRT00000112504.1">
    <property type="protein sequence ID" value="ENSSGRP00000105854.1"/>
    <property type="gene ID" value="ENSSGRG00000052365.1"/>
</dbReference>
<keyword evidence="4" id="KW-0645">Protease</keyword>
<keyword evidence="7" id="KW-0378">Hydrolase</keyword>
<dbReference type="InParanoid" id="A0A672SXG3"/>
<dbReference type="Proteomes" id="UP000472262">
    <property type="component" value="Unassembled WGS sequence"/>
</dbReference>
<evidence type="ECO:0000256" key="11">
    <source>
        <dbReference type="PROSITE-ProRule" id="PRU01379"/>
    </source>
</evidence>
<evidence type="ECO:0000259" key="13">
    <source>
        <dbReference type="PROSITE" id="PS52035"/>
    </source>
</evidence>
<name>A0A672SXG3_SINGR</name>
<dbReference type="Gene3D" id="3.40.630.10">
    <property type="entry name" value="Zn peptidases"/>
    <property type="match status" value="1"/>
</dbReference>
<dbReference type="InterPro" id="IPR036990">
    <property type="entry name" value="M14A-like_propep"/>
</dbReference>
<proteinExistence type="inferred from homology"/>
<comment type="similarity">
    <text evidence="2 11">Belongs to the peptidase M14 family.</text>
</comment>
<dbReference type="PANTHER" id="PTHR11705">
    <property type="entry name" value="PROTEASE FAMILY M14 CARBOXYPEPTIDASE A,B"/>
    <property type="match status" value="1"/>
</dbReference>
<comment type="cofactor">
    <cofactor evidence="1">
        <name>Zn(2+)</name>
        <dbReference type="ChEBI" id="CHEBI:29105"/>
    </cofactor>
</comment>
<keyword evidence="3" id="KW-0121">Carboxypeptidase</keyword>
<dbReference type="GO" id="GO:0005615">
    <property type="term" value="C:extracellular space"/>
    <property type="evidence" value="ECO:0007669"/>
    <property type="project" value="TreeGrafter"/>
</dbReference>
<evidence type="ECO:0000256" key="2">
    <source>
        <dbReference type="ARBA" id="ARBA00005988"/>
    </source>
</evidence>
<accession>A0A672SXG3</accession>
<evidence type="ECO:0000256" key="3">
    <source>
        <dbReference type="ARBA" id="ARBA00022645"/>
    </source>
</evidence>
<dbReference type="SUPFAM" id="SSF54897">
    <property type="entry name" value="Protease propeptides/inhibitors"/>
    <property type="match status" value="1"/>
</dbReference>
<feature type="signal peptide" evidence="12">
    <location>
        <begin position="1"/>
        <end position="19"/>
    </location>
</feature>
<evidence type="ECO:0000256" key="1">
    <source>
        <dbReference type="ARBA" id="ARBA00001947"/>
    </source>
</evidence>
<dbReference type="SUPFAM" id="SSF53187">
    <property type="entry name" value="Zn-dependent exopeptidases"/>
    <property type="match status" value="1"/>
</dbReference>
<evidence type="ECO:0000256" key="9">
    <source>
        <dbReference type="ARBA" id="ARBA00023049"/>
    </source>
</evidence>
<dbReference type="GO" id="GO:0006508">
    <property type="term" value="P:proteolysis"/>
    <property type="evidence" value="ECO:0007669"/>
    <property type="project" value="UniProtKB-KW"/>
</dbReference>
<evidence type="ECO:0000256" key="10">
    <source>
        <dbReference type="ARBA" id="ARBA00023157"/>
    </source>
</evidence>
<dbReference type="GO" id="GO:0008270">
    <property type="term" value="F:zinc ion binding"/>
    <property type="evidence" value="ECO:0007669"/>
    <property type="project" value="InterPro"/>
</dbReference>
<protein>
    <submittedName>
        <fullName evidence="14">Carboxypeptidase A2 (pancreatic)</fullName>
    </submittedName>
</protein>
<evidence type="ECO:0000256" key="12">
    <source>
        <dbReference type="SAM" id="SignalP"/>
    </source>
</evidence>
<evidence type="ECO:0000256" key="8">
    <source>
        <dbReference type="ARBA" id="ARBA00022833"/>
    </source>
</evidence>
<evidence type="ECO:0000256" key="5">
    <source>
        <dbReference type="ARBA" id="ARBA00022723"/>
    </source>
</evidence>
<keyword evidence="9" id="KW-0482">Metalloprotease</keyword>
<dbReference type="Pfam" id="PF00246">
    <property type="entry name" value="Peptidase_M14"/>
    <property type="match status" value="1"/>
</dbReference>
<reference evidence="14" key="1">
    <citation type="submission" date="2025-08" db="UniProtKB">
        <authorList>
            <consortium name="Ensembl"/>
        </authorList>
    </citation>
    <scope>IDENTIFICATION</scope>
</reference>
<dbReference type="PANTHER" id="PTHR11705:SF71">
    <property type="entry name" value="CARBOXYPEPTIDASE A2"/>
    <property type="match status" value="1"/>
</dbReference>
<feature type="chain" id="PRO_5025385345" evidence="12">
    <location>
        <begin position="20"/>
        <end position="233"/>
    </location>
</feature>
<dbReference type="GO" id="GO:0004181">
    <property type="term" value="F:metallocarboxypeptidase activity"/>
    <property type="evidence" value="ECO:0007669"/>
    <property type="project" value="InterPro"/>
</dbReference>
<reference evidence="14" key="2">
    <citation type="submission" date="2025-09" db="UniProtKB">
        <authorList>
            <consortium name="Ensembl"/>
        </authorList>
    </citation>
    <scope>IDENTIFICATION</scope>
</reference>
<evidence type="ECO:0000256" key="4">
    <source>
        <dbReference type="ARBA" id="ARBA00022670"/>
    </source>
</evidence>
<keyword evidence="6 12" id="KW-0732">Signal</keyword>
<keyword evidence="5" id="KW-0479">Metal-binding</keyword>
<dbReference type="InterPro" id="IPR000834">
    <property type="entry name" value="Peptidase_M14"/>
</dbReference>
<keyword evidence="8" id="KW-0862">Zinc</keyword>
<dbReference type="Pfam" id="PF02244">
    <property type="entry name" value="Propep_M14"/>
    <property type="match status" value="1"/>
</dbReference>
<feature type="domain" description="Peptidase M14" evidence="13">
    <location>
        <begin position="101"/>
        <end position="233"/>
    </location>
</feature>
<dbReference type="PROSITE" id="PS52035">
    <property type="entry name" value="PEPTIDASE_M14"/>
    <property type="match status" value="1"/>
</dbReference>
<evidence type="ECO:0000256" key="6">
    <source>
        <dbReference type="ARBA" id="ARBA00022729"/>
    </source>
</evidence>
<dbReference type="AlphaFoldDB" id="A0A672SXG3"/>
<evidence type="ECO:0000313" key="15">
    <source>
        <dbReference type="Proteomes" id="UP000472262"/>
    </source>
</evidence>
<evidence type="ECO:0000313" key="14">
    <source>
        <dbReference type="Ensembl" id="ENSSGRP00000105854.1"/>
    </source>
</evidence>
<dbReference type="Gene3D" id="3.30.70.340">
    <property type="entry name" value="Metallocarboxypeptidase-like"/>
    <property type="match status" value="1"/>
</dbReference>
<keyword evidence="15" id="KW-1185">Reference proteome</keyword>
<comment type="caution">
    <text evidence="11">Lacks conserved residue(s) required for the propagation of feature annotation.</text>
</comment>
<keyword evidence="10" id="KW-1015">Disulfide bond</keyword>
<organism evidence="14 15">
    <name type="scientific">Sinocyclocheilus grahami</name>
    <name type="common">Dianchi golden-line fish</name>
    <name type="synonym">Barbus grahami</name>
    <dbReference type="NCBI Taxonomy" id="75366"/>
    <lineage>
        <taxon>Eukaryota</taxon>
        <taxon>Metazoa</taxon>
        <taxon>Chordata</taxon>
        <taxon>Craniata</taxon>
        <taxon>Vertebrata</taxon>
        <taxon>Euteleostomi</taxon>
        <taxon>Actinopterygii</taxon>
        <taxon>Neopterygii</taxon>
        <taxon>Teleostei</taxon>
        <taxon>Ostariophysi</taxon>
        <taxon>Cypriniformes</taxon>
        <taxon>Cyprinidae</taxon>
        <taxon>Cyprininae</taxon>
        <taxon>Sinocyclocheilus</taxon>
    </lineage>
</organism>
<evidence type="ECO:0000256" key="7">
    <source>
        <dbReference type="ARBA" id="ARBA00022801"/>
    </source>
</evidence>